<reference evidence="2" key="2">
    <citation type="journal article" name="Front. Microbiol.">
        <title>Degradative Capacity of Two Strains of Rhodonia placenta: From Phenotype to Genotype.</title>
        <authorList>
            <person name="Kolle M."/>
            <person name="Horta M.A.C."/>
            <person name="Nowrousian M."/>
            <person name="Ohm R.A."/>
            <person name="Benz J.P."/>
            <person name="Pilgard A."/>
        </authorList>
    </citation>
    <scope>NUCLEOTIDE SEQUENCE</scope>
    <source>
        <strain evidence="2">FPRL280</strain>
    </source>
</reference>
<protein>
    <recommendedName>
        <fullName evidence="1">F-box domain-containing protein</fullName>
    </recommendedName>
</protein>
<evidence type="ECO:0000259" key="1">
    <source>
        <dbReference type="PROSITE" id="PS50181"/>
    </source>
</evidence>
<name>A0A8H7P4D0_9APHY</name>
<organism evidence="2 3">
    <name type="scientific">Rhodonia placenta</name>
    <dbReference type="NCBI Taxonomy" id="104341"/>
    <lineage>
        <taxon>Eukaryota</taxon>
        <taxon>Fungi</taxon>
        <taxon>Dikarya</taxon>
        <taxon>Basidiomycota</taxon>
        <taxon>Agaricomycotina</taxon>
        <taxon>Agaricomycetes</taxon>
        <taxon>Polyporales</taxon>
        <taxon>Adustoporiaceae</taxon>
        <taxon>Rhodonia</taxon>
    </lineage>
</organism>
<sequence length="372" mass="41143">MPSSLPTETLCTIFEYLPPGALSQLTLVSYRFRAIAERILYTNIAILEPIPHSNPVPSRTCRCCETILQNPRLTALVKRLSVRWQTDPGPHDQYMPYVAPALWRLNRMLRVLTQLEILDISIGLVGAPITAQTILDGCRFPALRLFALCGVGRGGLRHPAHHTCSTPSIDRFLAATPSIRHLRLSDHFEPLALLASDLPALSAFRGTAIAAASLIPGRPVCCLTLTGPENVTDEELVHIARGSVRICWLDLSNISATPILLRDVSRRLPEVQLLKFKLALRHTLHHSFTGISILAGLTPVLGAFPRLSTLDLSSTPVSNMGLGSSLEEFQLCTTWARSCPSLRNVIFPSKTEWTRSPEHTWVSSTTPYYTRH</sequence>
<dbReference type="Proteomes" id="UP000639403">
    <property type="component" value="Unassembled WGS sequence"/>
</dbReference>
<feature type="domain" description="F-box" evidence="1">
    <location>
        <begin position="1"/>
        <end position="44"/>
    </location>
</feature>
<dbReference type="InterPro" id="IPR001810">
    <property type="entry name" value="F-box_dom"/>
</dbReference>
<evidence type="ECO:0000313" key="2">
    <source>
        <dbReference type="EMBL" id="KAF9816016.1"/>
    </source>
</evidence>
<reference evidence="2" key="1">
    <citation type="submission" date="2020-11" db="EMBL/GenBank/DDBJ databases">
        <authorList>
            <person name="Koelle M."/>
            <person name="Horta M.A.C."/>
            <person name="Nowrousian M."/>
            <person name="Ohm R.A."/>
            <person name="Benz P."/>
            <person name="Pilgard A."/>
        </authorList>
    </citation>
    <scope>NUCLEOTIDE SEQUENCE</scope>
    <source>
        <strain evidence="2">FPRL280</strain>
    </source>
</reference>
<dbReference type="AlphaFoldDB" id="A0A8H7P4D0"/>
<dbReference type="SUPFAM" id="SSF81383">
    <property type="entry name" value="F-box domain"/>
    <property type="match status" value="1"/>
</dbReference>
<dbReference type="SUPFAM" id="SSF52047">
    <property type="entry name" value="RNI-like"/>
    <property type="match status" value="1"/>
</dbReference>
<dbReference type="InterPro" id="IPR036047">
    <property type="entry name" value="F-box-like_dom_sf"/>
</dbReference>
<gene>
    <name evidence="2" type="ORF">IEO21_04266</name>
</gene>
<proteinExistence type="predicted"/>
<dbReference type="Pfam" id="PF12937">
    <property type="entry name" value="F-box-like"/>
    <property type="match status" value="1"/>
</dbReference>
<dbReference type="PROSITE" id="PS50181">
    <property type="entry name" value="FBOX"/>
    <property type="match status" value="1"/>
</dbReference>
<comment type="caution">
    <text evidence="2">The sequence shown here is derived from an EMBL/GenBank/DDBJ whole genome shotgun (WGS) entry which is preliminary data.</text>
</comment>
<dbReference type="Gene3D" id="3.80.10.10">
    <property type="entry name" value="Ribonuclease Inhibitor"/>
    <property type="match status" value="1"/>
</dbReference>
<dbReference type="Gene3D" id="1.20.1280.50">
    <property type="match status" value="1"/>
</dbReference>
<evidence type="ECO:0000313" key="3">
    <source>
        <dbReference type="Proteomes" id="UP000639403"/>
    </source>
</evidence>
<accession>A0A8H7P4D0</accession>
<dbReference type="EMBL" id="JADOXO010000061">
    <property type="protein sequence ID" value="KAF9816016.1"/>
    <property type="molecule type" value="Genomic_DNA"/>
</dbReference>
<dbReference type="InterPro" id="IPR032675">
    <property type="entry name" value="LRR_dom_sf"/>
</dbReference>